<evidence type="ECO:0000256" key="1">
    <source>
        <dbReference type="SAM" id="Phobius"/>
    </source>
</evidence>
<dbReference type="EMBL" id="LAZR01000039">
    <property type="protein sequence ID" value="KKO00629.1"/>
    <property type="molecule type" value="Genomic_DNA"/>
</dbReference>
<feature type="transmembrane region" description="Helical" evidence="1">
    <location>
        <begin position="206"/>
        <end position="230"/>
    </location>
</feature>
<feature type="transmembrane region" description="Helical" evidence="1">
    <location>
        <begin position="15"/>
        <end position="34"/>
    </location>
</feature>
<name>A0A0F9Y7N4_9ZZZZ</name>
<organism evidence="2">
    <name type="scientific">marine sediment metagenome</name>
    <dbReference type="NCBI Taxonomy" id="412755"/>
    <lineage>
        <taxon>unclassified sequences</taxon>
        <taxon>metagenomes</taxon>
        <taxon>ecological metagenomes</taxon>
    </lineage>
</organism>
<protein>
    <recommendedName>
        <fullName evidence="3">TIGR02206 family membrane protein</fullName>
    </recommendedName>
</protein>
<feature type="transmembrane region" description="Helical" evidence="1">
    <location>
        <begin position="132"/>
        <end position="154"/>
    </location>
</feature>
<feature type="transmembrane region" description="Helical" evidence="1">
    <location>
        <begin position="102"/>
        <end position="120"/>
    </location>
</feature>
<accession>A0A0F9Y7N4</accession>
<gene>
    <name evidence="2" type="ORF">LCGC14_0124020</name>
</gene>
<evidence type="ECO:0008006" key="3">
    <source>
        <dbReference type="Google" id="ProtNLM"/>
    </source>
</evidence>
<sequence length="248" mass="27613">MMTPEGSDSFETFGASHWVAMGAVVLVGAGLPVLVRAARSQRLTRVVAWVLATVLLGSEAVYLWQSWITQSPTEFVQKALPLHICGIGIFLTVWVLLAPRQLLYEVAYFWGLAGTVQAILTPSLSDDFPSTWYFTYFINHGAIVVGVLFATVAMGLRPKRGAMLRIAVITNVYLLCVAGANWLLGANYMFLSEPPHGDSPFFFLPWPWYIVMLEGVGLGLMMIVYMPFWLSRTFGGKKQRSPLDDRRD</sequence>
<dbReference type="NCBIfam" id="TIGR02206">
    <property type="entry name" value="intg_mem_TP0381"/>
    <property type="match status" value="1"/>
</dbReference>
<keyword evidence="1" id="KW-1133">Transmembrane helix</keyword>
<keyword evidence="1" id="KW-0472">Membrane</keyword>
<feature type="transmembrane region" description="Helical" evidence="1">
    <location>
        <begin position="46"/>
        <end position="67"/>
    </location>
</feature>
<keyword evidence="1" id="KW-0812">Transmembrane</keyword>
<dbReference type="InterPro" id="IPR011737">
    <property type="entry name" value="CHP02206_TP0381"/>
</dbReference>
<dbReference type="AlphaFoldDB" id="A0A0F9Y7N4"/>
<reference evidence="2" key="1">
    <citation type="journal article" date="2015" name="Nature">
        <title>Complex archaea that bridge the gap between prokaryotes and eukaryotes.</title>
        <authorList>
            <person name="Spang A."/>
            <person name="Saw J.H."/>
            <person name="Jorgensen S.L."/>
            <person name="Zaremba-Niedzwiedzka K."/>
            <person name="Martijn J."/>
            <person name="Lind A.E."/>
            <person name="van Eijk R."/>
            <person name="Schleper C."/>
            <person name="Guy L."/>
            <person name="Ettema T.J."/>
        </authorList>
    </citation>
    <scope>NUCLEOTIDE SEQUENCE</scope>
</reference>
<feature type="transmembrane region" description="Helical" evidence="1">
    <location>
        <begin position="79"/>
        <end position="97"/>
    </location>
</feature>
<proteinExistence type="predicted"/>
<feature type="transmembrane region" description="Helical" evidence="1">
    <location>
        <begin position="166"/>
        <end position="186"/>
    </location>
</feature>
<evidence type="ECO:0000313" key="2">
    <source>
        <dbReference type="EMBL" id="KKO00629.1"/>
    </source>
</evidence>
<dbReference type="Pfam" id="PF14808">
    <property type="entry name" value="TMEM164"/>
    <property type="match status" value="1"/>
</dbReference>
<comment type="caution">
    <text evidence="2">The sequence shown here is derived from an EMBL/GenBank/DDBJ whole genome shotgun (WGS) entry which is preliminary data.</text>
</comment>